<dbReference type="InterPro" id="IPR011249">
    <property type="entry name" value="Metalloenz_LuxS/M16"/>
</dbReference>
<evidence type="ECO:0000256" key="6">
    <source>
        <dbReference type="ARBA" id="ARBA00020167"/>
    </source>
</evidence>
<comment type="subcellular location">
    <subcellularLocation>
        <location evidence="3">Mitochondrion intermembrane space</location>
    </subcellularLocation>
    <subcellularLocation>
        <location evidence="2">Mitochondrion matrix</location>
    </subcellularLocation>
</comment>
<evidence type="ECO:0000256" key="15">
    <source>
        <dbReference type="ARBA" id="ARBA00034552"/>
    </source>
</evidence>
<evidence type="ECO:0000256" key="3">
    <source>
        <dbReference type="ARBA" id="ARBA00004569"/>
    </source>
</evidence>
<dbReference type="Pfam" id="PF08367">
    <property type="entry name" value="M16C_assoc"/>
    <property type="match status" value="1"/>
</dbReference>
<evidence type="ECO:0000256" key="11">
    <source>
        <dbReference type="ARBA" id="ARBA00022946"/>
    </source>
</evidence>
<dbReference type="PANTHER" id="PTHR43016:SF13">
    <property type="entry name" value="PRESEQUENCE PROTEASE, MITOCHONDRIAL"/>
    <property type="match status" value="1"/>
</dbReference>
<evidence type="ECO:0000259" key="18">
    <source>
        <dbReference type="SMART" id="SM01264"/>
    </source>
</evidence>
<comment type="function">
    <text evidence="16">Degrades mitochondrial transit peptides after their cleavage in the intermembrane space or in the matrix, and presequence peptides; clearance of these peptides is required to keep the presequence processing machinery running. Preferentially cleaves the N-terminal side of paired basic amino acid residues. Also degrades other unstructured peptides. May function as an ATP-dependent peptidase as opposed to a metalloendopeptidase.</text>
</comment>
<evidence type="ECO:0000256" key="17">
    <source>
        <dbReference type="SAM" id="Coils"/>
    </source>
</evidence>
<keyword evidence="8" id="KW-0479">Metal-binding</keyword>
<dbReference type="InterPro" id="IPR055130">
    <property type="entry name" value="PreP_C"/>
</dbReference>
<dbReference type="FunFam" id="3.30.830.10:FF:000020">
    <property type="entry name" value="Mitochondrial presequence protease"/>
    <property type="match status" value="1"/>
</dbReference>
<dbReference type="SMART" id="SM01264">
    <property type="entry name" value="M16C_associated"/>
    <property type="match status" value="1"/>
</dbReference>
<comment type="cofactor">
    <cofactor evidence="1">
        <name>Zn(2+)</name>
        <dbReference type="ChEBI" id="CHEBI:29105"/>
    </cofactor>
</comment>
<evidence type="ECO:0000256" key="4">
    <source>
        <dbReference type="ARBA" id="ARBA00007575"/>
    </source>
</evidence>
<keyword evidence="10" id="KW-0862">Zinc</keyword>
<keyword evidence="13" id="KW-0496">Mitochondrion</keyword>
<dbReference type="FunFam" id="3.30.830.10:FF:000013">
    <property type="entry name" value="Mitochondrial presequence protease"/>
    <property type="match status" value="1"/>
</dbReference>
<keyword evidence="9" id="KW-0378">Hydrolase</keyword>
<evidence type="ECO:0000256" key="14">
    <source>
        <dbReference type="ARBA" id="ARBA00023157"/>
    </source>
</evidence>
<dbReference type="PANTHER" id="PTHR43016">
    <property type="entry name" value="PRESEQUENCE PROTEASE"/>
    <property type="match status" value="1"/>
</dbReference>
<evidence type="ECO:0000256" key="5">
    <source>
        <dbReference type="ARBA" id="ARBA00011853"/>
    </source>
</evidence>
<accession>A0A6A6NSX8</accession>
<dbReference type="InterPro" id="IPR007863">
    <property type="entry name" value="Peptidase_M16_C"/>
</dbReference>
<dbReference type="GO" id="GO:0046872">
    <property type="term" value="F:metal ion binding"/>
    <property type="evidence" value="ECO:0007669"/>
    <property type="project" value="UniProtKB-KW"/>
</dbReference>
<dbReference type="GO" id="GO:0005759">
    <property type="term" value="C:mitochondrial matrix"/>
    <property type="evidence" value="ECO:0007669"/>
    <property type="project" value="UniProtKB-SubCell"/>
</dbReference>
<sequence>MLRASRSTTWGSCKPPRSWRSTLPFLSRRGFTSVADLSKQPKPGQQLHGFTVKRVKQVPELELAAFHLQHDKTGAEHLHVARDDSNNVFSIGFKTNPPDDTGVPHILEHTTLCGSKKYPVRDPFFKMLPRSLSNFMNAFTSPDHTTYPFSTTNPQDFKNLMSVYLDATLCPLLKEDDFSQEGWRIGPENPFASTVEDGNPEDKRLVFKGVVYNEMKGQMSDASYLYYIRFQDHLIPAIHNSGGDPRKITDLTHEQLKTFHSGHYHPSNAKLFTYGNFPIEEHLKEINESLDKFSRIWVDTDIKTPNNLSNGPQYITIHGPKDPMVPEDMQYKTSTTWLTGETSDTVETFSLGVLAALLMNGYGSPFYRNLIEAGLGSDFTPNTGFDSAGKIGVFSVGLNGVKQEDIPKVKAAIVRTLETAHSNGFNQAKVDGILHQLELALKHKTANFGMNLMQRLKPGWFNGVDPFDALEWNNTVSSFKFLYAKGGYLEGLIQKYFLNDHTLTFTMEPSETFGKELAVEEEGRLSSKITEATKNYSNVEEARKAFEKRELELLKIQEDARYADLSCLPSLHVKDIERRKERKILAHTEIGDIKVQWRAAPTNGLTYFRAVNTFANVPDELREMIPLFCDAVMRLGSKSRTMEQLEELIKLKTGGISVGYHSSPSPLSLEGFEEGLAFTGYALDGNVPDMYDLIRTIVLDTDFESPEAEKKIRQLLQTAASGAADDIASSGHSFARTYAEAGLTPAGRVREQTSGLTQIKLTAKLAARLDTESLTDVISKLKTIQSIAIANARSMRVAINCGAESINANTVALEKFISSLPGPVPSVSSNGQGIVYPRNSKTFFALPYQVYYGGLAIPTVPYTDSSSASLQILAQLLTHKHLHHEIREKGGAYGGGSVMTGLTGMFSFYSYRDPNPANTMRVISGAGAWARDREWQERDIEEAKLSYFQNLDAPQSVSQEGMRLFLSGVDDEMAQRRREQVLDVTADGVRKAAEQFLIDGAKRSNAVVLGKPMIPANGWSDWKVEDLGIELEAAIEE</sequence>
<name>A0A6A6NSX8_9PEZI</name>
<evidence type="ECO:0000256" key="8">
    <source>
        <dbReference type="ARBA" id="ARBA00022723"/>
    </source>
</evidence>
<dbReference type="Pfam" id="PF05193">
    <property type="entry name" value="Peptidase_M16_C"/>
    <property type="match status" value="1"/>
</dbReference>
<evidence type="ECO:0000256" key="12">
    <source>
        <dbReference type="ARBA" id="ARBA00023049"/>
    </source>
</evidence>
<dbReference type="FunFam" id="3.30.830.10:FF:000009">
    <property type="entry name" value="Presequence protease, mitochondrial"/>
    <property type="match status" value="1"/>
</dbReference>
<keyword evidence="17" id="KW-0175">Coiled coil</keyword>
<reference evidence="19" key="1">
    <citation type="journal article" date="2020" name="Stud. Mycol.">
        <title>101 Dothideomycetes genomes: a test case for predicting lifestyles and emergence of pathogens.</title>
        <authorList>
            <person name="Haridas S."/>
            <person name="Albert R."/>
            <person name="Binder M."/>
            <person name="Bloem J."/>
            <person name="Labutti K."/>
            <person name="Salamov A."/>
            <person name="Andreopoulos B."/>
            <person name="Baker S."/>
            <person name="Barry K."/>
            <person name="Bills G."/>
            <person name="Bluhm B."/>
            <person name="Cannon C."/>
            <person name="Castanera R."/>
            <person name="Culley D."/>
            <person name="Daum C."/>
            <person name="Ezra D."/>
            <person name="Gonzalez J."/>
            <person name="Henrissat B."/>
            <person name="Kuo A."/>
            <person name="Liang C."/>
            <person name="Lipzen A."/>
            <person name="Lutzoni F."/>
            <person name="Magnuson J."/>
            <person name="Mondo S."/>
            <person name="Nolan M."/>
            <person name="Ohm R."/>
            <person name="Pangilinan J."/>
            <person name="Park H.-J."/>
            <person name="Ramirez L."/>
            <person name="Alfaro M."/>
            <person name="Sun H."/>
            <person name="Tritt A."/>
            <person name="Yoshinaga Y."/>
            <person name="Zwiers L.-H."/>
            <person name="Turgeon B."/>
            <person name="Goodwin S."/>
            <person name="Spatafora J."/>
            <person name="Crous P."/>
            <person name="Grigoriev I."/>
        </authorList>
    </citation>
    <scope>NUCLEOTIDE SEQUENCE</scope>
    <source>
        <strain evidence="19">ATCC 16933</strain>
    </source>
</reference>
<evidence type="ECO:0000256" key="13">
    <source>
        <dbReference type="ARBA" id="ARBA00023128"/>
    </source>
</evidence>
<evidence type="ECO:0000256" key="10">
    <source>
        <dbReference type="ARBA" id="ARBA00022833"/>
    </source>
</evidence>
<feature type="coiled-coil region" evidence="17">
    <location>
        <begin position="529"/>
        <end position="559"/>
    </location>
</feature>
<dbReference type="Proteomes" id="UP000799766">
    <property type="component" value="Unassembled WGS sequence"/>
</dbReference>
<comment type="subunit">
    <text evidence="5">Monomer and homodimer; homodimerization is induced by binding of the substrate.</text>
</comment>
<protein>
    <recommendedName>
        <fullName evidence="6">Presequence protease, mitochondrial</fullName>
    </recommendedName>
    <alternativeName>
        <fullName evidence="15">Pitrilysin metalloproteinase</fullName>
    </alternativeName>
</protein>
<dbReference type="Pfam" id="PF00675">
    <property type="entry name" value="Peptidase_M16"/>
    <property type="match status" value="1"/>
</dbReference>
<dbReference type="Pfam" id="PF22516">
    <property type="entry name" value="PreP_C"/>
    <property type="match status" value="1"/>
</dbReference>
<dbReference type="Gene3D" id="3.30.830.10">
    <property type="entry name" value="Metalloenzyme, LuxS/M16 peptidase-like"/>
    <property type="match status" value="4"/>
</dbReference>
<comment type="similarity">
    <text evidence="4">Belongs to the peptidase M16 family. PreP subfamily.</text>
</comment>
<gene>
    <name evidence="19" type="ORF">BDY21DRAFT_325290</name>
</gene>
<evidence type="ECO:0000256" key="9">
    <source>
        <dbReference type="ARBA" id="ARBA00022801"/>
    </source>
</evidence>
<organism evidence="19 20">
    <name type="scientific">Lineolata rhizophorae</name>
    <dbReference type="NCBI Taxonomy" id="578093"/>
    <lineage>
        <taxon>Eukaryota</taxon>
        <taxon>Fungi</taxon>
        <taxon>Dikarya</taxon>
        <taxon>Ascomycota</taxon>
        <taxon>Pezizomycotina</taxon>
        <taxon>Dothideomycetes</taxon>
        <taxon>Dothideomycetes incertae sedis</taxon>
        <taxon>Lineolatales</taxon>
        <taxon>Lineolataceae</taxon>
        <taxon>Lineolata</taxon>
    </lineage>
</organism>
<evidence type="ECO:0000256" key="16">
    <source>
        <dbReference type="ARBA" id="ARBA00045897"/>
    </source>
</evidence>
<dbReference type="GO" id="GO:0005758">
    <property type="term" value="C:mitochondrial intermembrane space"/>
    <property type="evidence" value="ECO:0007669"/>
    <property type="project" value="UniProtKB-SubCell"/>
</dbReference>
<evidence type="ECO:0000313" key="20">
    <source>
        <dbReference type="Proteomes" id="UP000799766"/>
    </source>
</evidence>
<dbReference type="FunFam" id="3.30.830.10:FF:000011">
    <property type="entry name" value="Presequence protease, mitochondrial"/>
    <property type="match status" value="1"/>
</dbReference>
<dbReference type="GO" id="GO:0004222">
    <property type="term" value="F:metalloendopeptidase activity"/>
    <property type="evidence" value="ECO:0007669"/>
    <property type="project" value="TreeGrafter"/>
</dbReference>
<dbReference type="OrthoDB" id="10250783at2759"/>
<dbReference type="InterPro" id="IPR011765">
    <property type="entry name" value="Pept_M16_N"/>
</dbReference>
<dbReference type="SUPFAM" id="SSF63411">
    <property type="entry name" value="LuxS/MPP-like metallohydrolase"/>
    <property type="match status" value="4"/>
</dbReference>
<dbReference type="GO" id="GO:0016485">
    <property type="term" value="P:protein processing"/>
    <property type="evidence" value="ECO:0007669"/>
    <property type="project" value="TreeGrafter"/>
</dbReference>
<proteinExistence type="inferred from homology"/>
<evidence type="ECO:0000256" key="7">
    <source>
        <dbReference type="ARBA" id="ARBA00022670"/>
    </source>
</evidence>
<evidence type="ECO:0000256" key="2">
    <source>
        <dbReference type="ARBA" id="ARBA00004305"/>
    </source>
</evidence>
<keyword evidence="7" id="KW-0645">Protease</keyword>
<keyword evidence="14" id="KW-1015">Disulfide bond</keyword>
<dbReference type="EMBL" id="MU001689">
    <property type="protein sequence ID" value="KAF2454836.1"/>
    <property type="molecule type" value="Genomic_DNA"/>
</dbReference>
<dbReference type="AlphaFoldDB" id="A0A6A6NSX8"/>
<evidence type="ECO:0000313" key="19">
    <source>
        <dbReference type="EMBL" id="KAF2454836.1"/>
    </source>
</evidence>
<feature type="domain" description="Peptidase M16C associated" evidence="18">
    <location>
        <begin position="507"/>
        <end position="765"/>
    </location>
</feature>
<dbReference type="InterPro" id="IPR013578">
    <property type="entry name" value="Peptidase_M16C_assoc"/>
</dbReference>
<evidence type="ECO:0000256" key="1">
    <source>
        <dbReference type="ARBA" id="ARBA00001947"/>
    </source>
</evidence>
<keyword evidence="11" id="KW-0809">Transit peptide</keyword>
<keyword evidence="20" id="KW-1185">Reference proteome</keyword>
<keyword evidence="12" id="KW-0482">Metalloprotease</keyword>